<reference evidence="11 12" key="1">
    <citation type="submission" date="2020-04" db="EMBL/GenBank/DDBJ databases">
        <title>Draft Genome Sequence of Streptomyces morookaense DSM 40503, an 8-azaguanine-producing strain.</title>
        <authorList>
            <person name="Qi J."/>
            <person name="Gao J.-M."/>
        </authorList>
    </citation>
    <scope>NUCLEOTIDE SEQUENCE [LARGE SCALE GENOMIC DNA]</scope>
    <source>
        <strain evidence="11 12">DSM 40503</strain>
    </source>
</reference>
<keyword evidence="3" id="KW-0597">Phosphoprotein</keyword>
<evidence type="ECO:0000256" key="1">
    <source>
        <dbReference type="ARBA" id="ARBA00000085"/>
    </source>
</evidence>
<comment type="caution">
    <text evidence="11">The sequence shown here is derived from an EMBL/GenBank/DDBJ whole genome shotgun (WGS) entry which is preliminary data.</text>
</comment>
<proteinExistence type="predicted"/>
<keyword evidence="9" id="KW-1133">Transmembrane helix</keyword>
<comment type="catalytic activity">
    <reaction evidence="1">
        <text>ATP + protein L-histidine = ADP + protein N-phospho-L-histidine.</text>
        <dbReference type="EC" id="2.7.13.3"/>
    </reaction>
</comment>
<feature type="transmembrane region" description="Helical" evidence="9">
    <location>
        <begin position="174"/>
        <end position="199"/>
    </location>
</feature>
<dbReference type="PANTHER" id="PTHR24421">
    <property type="entry name" value="NITRATE/NITRITE SENSOR PROTEIN NARX-RELATED"/>
    <property type="match status" value="1"/>
</dbReference>
<dbReference type="SUPFAM" id="SSF55874">
    <property type="entry name" value="ATPase domain of HSP90 chaperone/DNA topoisomerase II/histidine kinase"/>
    <property type="match status" value="1"/>
</dbReference>
<protein>
    <recommendedName>
        <fullName evidence="2">histidine kinase</fullName>
        <ecNumber evidence="2">2.7.13.3</ecNumber>
    </recommendedName>
</protein>
<dbReference type="GO" id="GO:0016020">
    <property type="term" value="C:membrane"/>
    <property type="evidence" value="ECO:0007669"/>
    <property type="project" value="InterPro"/>
</dbReference>
<keyword evidence="8" id="KW-0902">Two-component regulatory system</keyword>
<dbReference type="Gene3D" id="1.20.5.1930">
    <property type="match status" value="1"/>
</dbReference>
<evidence type="ECO:0000259" key="10">
    <source>
        <dbReference type="SMART" id="SM00387"/>
    </source>
</evidence>
<sequence length="430" mass="45163">MIRDARTRARWIAVLREGSRARRTGFEWLGLSLVLMAGLLLSLAALGSLLLGFTAAFPAVVEANRQLLNRVRTAVGIEVPYLPLPEPDTARARALLRDPATARDHVWMLLGLPAALLLSALPLVIGVYGLVAGIIGGLRNTVRPEPVPATGWAVLTNPAAALGHWAWLAVPAGLALFAGVLLLGTTALRAQAAFARALLRPTKAARLARRVHHLAASRTDATDAQAAELRRIERDLHDGAQGRMVAVGMALRTVEHLLDTDPAAARELVAEARRTSAAALAELRELVRGIHPPVLAERGLADALRAAALDAALPVTAHVDLPGRPPAPVEAAVYFAVRELLTNAAKHAAAGRAELSVRHREGSLRVTVADDGTGGADPDRGSGLRGVERRLATFDGTCQVDSPPGGPTTITLEIPCALSSPRTSTSCGPA</sequence>
<name>A0A7Y7E7Q1_STRMO</name>
<evidence type="ECO:0000256" key="8">
    <source>
        <dbReference type="ARBA" id="ARBA00023012"/>
    </source>
</evidence>
<dbReference type="AlphaFoldDB" id="A0A7Y7E7Q1"/>
<evidence type="ECO:0000256" key="5">
    <source>
        <dbReference type="ARBA" id="ARBA00022741"/>
    </source>
</evidence>
<keyword evidence="6 11" id="KW-0418">Kinase</keyword>
<evidence type="ECO:0000256" key="2">
    <source>
        <dbReference type="ARBA" id="ARBA00012438"/>
    </source>
</evidence>
<dbReference type="GO" id="GO:0046983">
    <property type="term" value="F:protein dimerization activity"/>
    <property type="evidence" value="ECO:0007669"/>
    <property type="project" value="InterPro"/>
</dbReference>
<keyword evidence="5" id="KW-0547">Nucleotide-binding</keyword>
<organism evidence="11 12">
    <name type="scientific">Streptomyces morookaense</name>
    <name type="common">Streptoverticillium morookaense</name>
    <dbReference type="NCBI Taxonomy" id="1970"/>
    <lineage>
        <taxon>Bacteria</taxon>
        <taxon>Bacillati</taxon>
        <taxon>Actinomycetota</taxon>
        <taxon>Actinomycetes</taxon>
        <taxon>Kitasatosporales</taxon>
        <taxon>Streptomycetaceae</taxon>
        <taxon>Streptomyces</taxon>
    </lineage>
</organism>
<dbReference type="EMBL" id="JABBXF010000033">
    <property type="protein sequence ID" value="NVK79185.1"/>
    <property type="molecule type" value="Genomic_DNA"/>
</dbReference>
<feature type="transmembrane region" description="Helical" evidence="9">
    <location>
        <begin position="106"/>
        <end position="135"/>
    </location>
</feature>
<evidence type="ECO:0000313" key="12">
    <source>
        <dbReference type="Proteomes" id="UP000587462"/>
    </source>
</evidence>
<evidence type="ECO:0000313" key="11">
    <source>
        <dbReference type="EMBL" id="NVK79185.1"/>
    </source>
</evidence>
<dbReference type="SMART" id="SM00387">
    <property type="entry name" value="HATPase_c"/>
    <property type="match status" value="1"/>
</dbReference>
<dbReference type="PANTHER" id="PTHR24421:SF10">
    <property type="entry name" value="NITRATE_NITRITE SENSOR PROTEIN NARQ"/>
    <property type="match status" value="1"/>
</dbReference>
<evidence type="ECO:0000256" key="6">
    <source>
        <dbReference type="ARBA" id="ARBA00022777"/>
    </source>
</evidence>
<dbReference type="GO" id="GO:0000155">
    <property type="term" value="F:phosphorelay sensor kinase activity"/>
    <property type="evidence" value="ECO:0007669"/>
    <property type="project" value="InterPro"/>
</dbReference>
<dbReference type="GO" id="GO:0005524">
    <property type="term" value="F:ATP binding"/>
    <property type="evidence" value="ECO:0007669"/>
    <property type="project" value="UniProtKB-KW"/>
</dbReference>
<keyword evidence="9" id="KW-0472">Membrane</keyword>
<keyword evidence="7" id="KW-0067">ATP-binding</keyword>
<keyword evidence="12" id="KW-1185">Reference proteome</keyword>
<dbReference type="Pfam" id="PF07730">
    <property type="entry name" value="HisKA_3"/>
    <property type="match status" value="1"/>
</dbReference>
<dbReference type="EC" id="2.7.13.3" evidence="2"/>
<dbReference type="RefSeq" id="WP_171081995.1">
    <property type="nucleotide sequence ID" value="NZ_BNBU01000004.1"/>
</dbReference>
<gene>
    <name evidence="11" type="ORF">HG542_16115</name>
</gene>
<evidence type="ECO:0000256" key="3">
    <source>
        <dbReference type="ARBA" id="ARBA00022553"/>
    </source>
</evidence>
<feature type="domain" description="Histidine kinase/HSP90-like ATPase" evidence="10">
    <location>
        <begin position="328"/>
        <end position="418"/>
    </location>
</feature>
<dbReference type="Gene3D" id="3.30.565.10">
    <property type="entry name" value="Histidine kinase-like ATPase, C-terminal domain"/>
    <property type="match status" value="1"/>
</dbReference>
<keyword evidence="9" id="KW-0812">Transmembrane</keyword>
<evidence type="ECO:0000256" key="4">
    <source>
        <dbReference type="ARBA" id="ARBA00022679"/>
    </source>
</evidence>
<dbReference type="InterPro" id="IPR036890">
    <property type="entry name" value="HATPase_C_sf"/>
</dbReference>
<evidence type="ECO:0000256" key="7">
    <source>
        <dbReference type="ARBA" id="ARBA00022840"/>
    </source>
</evidence>
<dbReference type="InterPro" id="IPR003594">
    <property type="entry name" value="HATPase_dom"/>
</dbReference>
<dbReference type="InterPro" id="IPR050482">
    <property type="entry name" value="Sensor_HK_TwoCompSys"/>
</dbReference>
<accession>A0A7Y7E7Q1</accession>
<dbReference type="Proteomes" id="UP000587462">
    <property type="component" value="Unassembled WGS sequence"/>
</dbReference>
<dbReference type="InterPro" id="IPR011712">
    <property type="entry name" value="Sig_transdc_His_kin_sub3_dim/P"/>
</dbReference>
<dbReference type="Pfam" id="PF02518">
    <property type="entry name" value="HATPase_c"/>
    <property type="match status" value="1"/>
</dbReference>
<feature type="transmembrane region" description="Helical" evidence="9">
    <location>
        <begin position="28"/>
        <end position="61"/>
    </location>
</feature>
<keyword evidence="4" id="KW-0808">Transferase</keyword>
<evidence type="ECO:0000256" key="9">
    <source>
        <dbReference type="SAM" id="Phobius"/>
    </source>
</evidence>